<evidence type="ECO:0000313" key="4">
    <source>
        <dbReference type="Proteomes" id="UP000054560"/>
    </source>
</evidence>
<dbReference type="OrthoDB" id="270189at2759"/>
<sequence>MYLPQDKADVLERLVTTHGFNINVQKSMDKMTPAHLSVWLRKHHLTDLLRKLGADCDNVINKYGESVDGLIAMHKRKDNLVWMDLEFTSLTDPEILEVAVIITDGTMEKELARQRWVIHASEAKINSLEDWHQRHFCDVQDGGNGLFSECLASEMSVEECEQELLVLLSQHCEERQNCLAGSSVHCDRQVLNTQMPAVYKFLSHQIIDVSTFIGAARRWRPALSDPREYQRNKAKKARRMAENLSKSVVNDSKSAEDDSKSAESDSKLAENGTNEAEKELKSSTDAEDGVVDDSIAAKKGVASDVSGAASEYDGHRAMADIERSIEVGRWARDVFFNPVDSS</sequence>
<gene>
    <name evidence="3" type="ORF">SARC_06653</name>
</gene>
<dbReference type="InterPro" id="IPR036770">
    <property type="entry name" value="Ankyrin_rpt-contain_sf"/>
</dbReference>
<accession>A0A0L0FVZ5</accession>
<dbReference type="SUPFAM" id="SSF48403">
    <property type="entry name" value="Ankyrin repeat"/>
    <property type="match status" value="1"/>
</dbReference>
<dbReference type="InterPro" id="IPR036397">
    <property type="entry name" value="RNaseH_sf"/>
</dbReference>
<dbReference type="Pfam" id="PF00929">
    <property type="entry name" value="RNase_T"/>
    <property type="match status" value="1"/>
</dbReference>
<feature type="domain" description="Exonuclease" evidence="2">
    <location>
        <begin position="79"/>
        <end position="337"/>
    </location>
</feature>
<dbReference type="Proteomes" id="UP000054560">
    <property type="component" value="Unassembled WGS sequence"/>
</dbReference>
<dbReference type="SUPFAM" id="SSF53098">
    <property type="entry name" value="Ribonuclease H-like"/>
    <property type="match status" value="1"/>
</dbReference>
<name>A0A0L0FVZ5_9EUKA</name>
<dbReference type="RefSeq" id="XP_014154909.1">
    <property type="nucleotide sequence ID" value="XM_014299434.1"/>
</dbReference>
<keyword evidence="4" id="KW-1185">Reference proteome</keyword>
<evidence type="ECO:0000256" key="1">
    <source>
        <dbReference type="SAM" id="MobiDB-lite"/>
    </source>
</evidence>
<dbReference type="Gene3D" id="3.30.420.10">
    <property type="entry name" value="Ribonuclease H-like superfamily/Ribonuclease H"/>
    <property type="match status" value="1"/>
</dbReference>
<dbReference type="eggNOG" id="KOG3242">
    <property type="taxonomic scope" value="Eukaryota"/>
</dbReference>
<dbReference type="GeneID" id="25907157"/>
<dbReference type="AlphaFoldDB" id="A0A0L0FVZ5"/>
<dbReference type="EMBL" id="KQ242079">
    <property type="protein sequence ID" value="KNC81007.1"/>
    <property type="molecule type" value="Genomic_DNA"/>
</dbReference>
<dbReference type="InterPro" id="IPR013520">
    <property type="entry name" value="Ribonucl_H"/>
</dbReference>
<dbReference type="InterPro" id="IPR012337">
    <property type="entry name" value="RNaseH-like_sf"/>
</dbReference>
<feature type="compositionally biased region" description="Basic and acidic residues" evidence="1">
    <location>
        <begin position="253"/>
        <end position="268"/>
    </location>
</feature>
<organism evidence="3 4">
    <name type="scientific">Sphaeroforma arctica JP610</name>
    <dbReference type="NCBI Taxonomy" id="667725"/>
    <lineage>
        <taxon>Eukaryota</taxon>
        <taxon>Ichthyosporea</taxon>
        <taxon>Ichthyophonida</taxon>
        <taxon>Sphaeroforma</taxon>
    </lineage>
</organism>
<feature type="compositionally biased region" description="Basic and acidic residues" evidence="1">
    <location>
        <begin position="275"/>
        <end position="284"/>
    </location>
</feature>
<evidence type="ECO:0000259" key="2">
    <source>
        <dbReference type="SMART" id="SM00479"/>
    </source>
</evidence>
<proteinExistence type="predicted"/>
<reference evidence="3 4" key="1">
    <citation type="submission" date="2011-02" db="EMBL/GenBank/DDBJ databases">
        <title>The Genome Sequence of Sphaeroforma arctica JP610.</title>
        <authorList>
            <consortium name="The Broad Institute Genome Sequencing Platform"/>
            <person name="Russ C."/>
            <person name="Cuomo C."/>
            <person name="Young S.K."/>
            <person name="Zeng Q."/>
            <person name="Gargeya S."/>
            <person name="Alvarado L."/>
            <person name="Berlin A."/>
            <person name="Chapman S.B."/>
            <person name="Chen Z."/>
            <person name="Freedman E."/>
            <person name="Gellesch M."/>
            <person name="Goldberg J."/>
            <person name="Griggs A."/>
            <person name="Gujja S."/>
            <person name="Heilman E."/>
            <person name="Heiman D."/>
            <person name="Howarth C."/>
            <person name="Mehta T."/>
            <person name="Neiman D."/>
            <person name="Pearson M."/>
            <person name="Roberts A."/>
            <person name="Saif S."/>
            <person name="Shea T."/>
            <person name="Shenoy N."/>
            <person name="Sisk P."/>
            <person name="Stolte C."/>
            <person name="Sykes S."/>
            <person name="White J."/>
            <person name="Yandava C."/>
            <person name="Burger G."/>
            <person name="Gray M.W."/>
            <person name="Holland P.W.H."/>
            <person name="King N."/>
            <person name="Lang F.B.F."/>
            <person name="Roger A.J."/>
            <person name="Ruiz-Trillo I."/>
            <person name="Haas B."/>
            <person name="Nusbaum C."/>
            <person name="Birren B."/>
        </authorList>
    </citation>
    <scope>NUCLEOTIDE SEQUENCE [LARGE SCALE GENOMIC DNA]</scope>
    <source>
        <strain evidence="3 4">JP610</strain>
    </source>
</reference>
<dbReference type="SMART" id="SM00479">
    <property type="entry name" value="EXOIII"/>
    <property type="match status" value="1"/>
</dbReference>
<dbReference type="GO" id="GO:0003676">
    <property type="term" value="F:nucleic acid binding"/>
    <property type="evidence" value="ECO:0007669"/>
    <property type="project" value="InterPro"/>
</dbReference>
<protein>
    <recommendedName>
        <fullName evidence="2">Exonuclease domain-containing protein</fullName>
    </recommendedName>
</protein>
<feature type="region of interest" description="Disordered" evidence="1">
    <location>
        <begin position="226"/>
        <end position="315"/>
    </location>
</feature>
<dbReference type="STRING" id="667725.A0A0L0FVZ5"/>
<evidence type="ECO:0000313" key="3">
    <source>
        <dbReference type="EMBL" id="KNC81007.1"/>
    </source>
</evidence>